<dbReference type="STRING" id="1096995.BJAB07104_01176"/>
<evidence type="ECO:0000313" key="2">
    <source>
        <dbReference type="EMBL" id="MDR8262403.1"/>
    </source>
</evidence>
<gene>
    <name evidence="4" type="ORF">B9W25_17335</name>
    <name evidence="3" type="ORF">FPK63_10385</name>
    <name evidence="2" type="ORF">FPK87_18310</name>
    <name evidence="5" type="ORF">FQZ18_13880</name>
    <name evidence="1" type="ORF">IAG11_13260</name>
    <name evidence="6" type="ORF">SAMEA104305318_00724</name>
</gene>
<dbReference type="GeneID" id="92893039"/>
<evidence type="ECO:0000313" key="7">
    <source>
        <dbReference type="Proteomes" id="UP000237823"/>
    </source>
</evidence>
<evidence type="ECO:0000313" key="3">
    <source>
        <dbReference type="EMBL" id="MDR8431481.1"/>
    </source>
</evidence>
<dbReference type="OrthoDB" id="6700677at2"/>
<evidence type="ECO:0000313" key="6">
    <source>
        <dbReference type="EMBL" id="SST18311.1"/>
    </source>
</evidence>
<name>A0A059ZQ36_ACIBA</name>
<dbReference type="KEGG" id="abw:BL01_18640"/>
<accession>A0A059ZQ36</accession>
<dbReference type="EMBL" id="NEPB01000058">
    <property type="protein sequence ID" value="PRN30972.1"/>
    <property type="molecule type" value="Genomic_DNA"/>
</dbReference>
<dbReference type="Proteomes" id="UP000634608">
    <property type="component" value="Unassembled WGS sequence"/>
</dbReference>
<dbReference type="EMBL" id="VMAF01000012">
    <property type="protein sequence ID" value="MDR8431481.1"/>
    <property type="molecule type" value="Genomic_DNA"/>
</dbReference>
<sequence length="76" mass="8377">MSESRHLVLKRHPTLKGYLVICDEETGQPLAGQRAVQMNSDALNGPATITVTFEAYGAHGVRLLTDEPRPTQTKQM</sequence>
<protein>
    <submittedName>
        <fullName evidence="1">Uncharacterized protein</fullName>
    </submittedName>
</protein>
<evidence type="ECO:0000313" key="8">
    <source>
        <dbReference type="Proteomes" id="UP000252694"/>
    </source>
</evidence>
<organism evidence="1 10">
    <name type="scientific">Acinetobacter baumannii</name>
    <dbReference type="NCBI Taxonomy" id="470"/>
    <lineage>
        <taxon>Bacteria</taxon>
        <taxon>Pseudomonadati</taxon>
        <taxon>Pseudomonadota</taxon>
        <taxon>Gammaproteobacteria</taxon>
        <taxon>Moraxellales</taxon>
        <taxon>Moraxellaceae</taxon>
        <taxon>Acinetobacter</taxon>
        <taxon>Acinetobacter calcoaceticus/baumannii complex</taxon>
    </lineage>
</organism>
<evidence type="ECO:0000313" key="10">
    <source>
        <dbReference type="Proteomes" id="UP000634608"/>
    </source>
</evidence>
<proteinExistence type="predicted"/>
<reference evidence="2" key="3">
    <citation type="submission" date="2019-07" db="EMBL/GenBank/DDBJ databases">
        <title>Biological characteristics of mucoid Acinetobacter baumannii from a general hospital in China.</title>
        <authorList>
            <person name="Hua X."/>
            <person name="Yu Y."/>
        </authorList>
    </citation>
    <scope>NUCLEOTIDE SEQUENCE</scope>
    <source>
        <strain evidence="2">N41</strain>
        <strain evidence="3">N8</strain>
    </source>
</reference>
<dbReference type="Proteomes" id="UP000237823">
    <property type="component" value="Unassembled WGS sequence"/>
</dbReference>
<dbReference type="AlphaFoldDB" id="A0A059ZQ36"/>
<evidence type="ECO:0000313" key="4">
    <source>
        <dbReference type="EMBL" id="PRN30972.1"/>
    </source>
</evidence>
<dbReference type="Proteomes" id="UP000252694">
    <property type="component" value="Unassembled WGS sequence"/>
</dbReference>
<dbReference type="EMBL" id="UFMQ01000002">
    <property type="protein sequence ID" value="SST18311.1"/>
    <property type="molecule type" value="Genomic_DNA"/>
</dbReference>
<reference evidence="4 7" key="1">
    <citation type="submission" date="2017-04" db="EMBL/GenBank/DDBJ databases">
        <title>Comparison of Acinetobacter baumannii whole genome sequences from two major hospitals in Kuwait.</title>
        <authorList>
            <person name="Nasser K."/>
            <person name="Habibi N."/>
            <person name="Khan M.W."/>
            <person name="Purohit P."/>
            <person name="Al-Obaid I."/>
            <person name="Dhar R."/>
            <person name="Al-Fouzan W."/>
            <person name="Mustafa A.S."/>
        </authorList>
    </citation>
    <scope>NUCLEOTIDE SEQUENCE [LARGE SCALE GENOMIC DNA]</scope>
    <source>
        <strain evidence="4 7">KUFAR57</strain>
    </source>
</reference>
<dbReference type="EMBL" id="VMBB01000037">
    <property type="protein sequence ID" value="MDR8262403.1"/>
    <property type="molecule type" value="Genomic_DNA"/>
</dbReference>
<dbReference type="Proteomes" id="UP000516419">
    <property type="component" value="Chromosome"/>
</dbReference>
<dbReference type="EMBL" id="CP061525">
    <property type="protein sequence ID" value="QNV20837.1"/>
    <property type="molecule type" value="Genomic_DNA"/>
</dbReference>
<reference evidence="5 9" key="5">
    <citation type="submission" date="2020-09" db="EMBL/GenBank/DDBJ databases">
        <title>Carbapenem-Resistant Acinetobacter baumannii devoid of typical resistance factors.</title>
        <authorList>
            <person name="Hoffmann M."/>
            <person name="Luo Y."/>
            <person name="Strain E."/>
            <person name="Rand H."/>
            <person name="Javkar K.G."/>
        </authorList>
    </citation>
    <scope>NUCLEOTIDE SEQUENCE [LARGE SCALE GENOMIC DNA]</scope>
    <source>
        <strain evidence="5 9">CFSAN093705</strain>
    </source>
</reference>
<dbReference type="EMBL" id="JACSVK010000034">
    <property type="protein sequence ID" value="MBD0220866.1"/>
    <property type="molecule type" value="Genomic_DNA"/>
</dbReference>
<evidence type="ECO:0000313" key="9">
    <source>
        <dbReference type="Proteomes" id="UP000516419"/>
    </source>
</evidence>
<evidence type="ECO:0000313" key="5">
    <source>
        <dbReference type="EMBL" id="QNV20837.1"/>
    </source>
</evidence>
<dbReference type="RefSeq" id="WP_000004550.1">
    <property type="nucleotide sequence ID" value="NZ_AP024415.1"/>
</dbReference>
<reference evidence="1" key="4">
    <citation type="submission" date="2020-08" db="EMBL/GenBank/DDBJ databases">
        <title>Diversity of carbapenem-resistant Acinetobacter baumannii and bacteriophage-mediated spread of the Oxa23 carbapenemase.</title>
        <authorList>
            <person name="Abouelfetouh A."/>
            <person name="Mattock J."/>
            <person name="Turner D."/>
            <person name="Li E."/>
            <person name="Evans B.A."/>
        </authorList>
    </citation>
    <scope>NUCLEOTIDE SEQUENCE</scope>
    <source>
        <strain evidence="1">A86</strain>
    </source>
</reference>
<evidence type="ECO:0000313" key="1">
    <source>
        <dbReference type="EMBL" id="MBD0220866.1"/>
    </source>
</evidence>
<reference evidence="6 8" key="2">
    <citation type="submission" date="2018-07" db="EMBL/GenBank/DDBJ databases">
        <authorList>
            <consortium name="Pathogen Informatics"/>
        </authorList>
    </citation>
    <scope>NUCLEOTIDE SEQUENCE [LARGE SCALE GENOMIC DNA]</scope>
    <source>
        <strain evidence="6 8">4300STDY7045823</strain>
    </source>
</reference>